<organism evidence="6 7">
    <name type="scientific">Peptococcus niger</name>
    <dbReference type="NCBI Taxonomy" id="2741"/>
    <lineage>
        <taxon>Bacteria</taxon>
        <taxon>Bacillati</taxon>
        <taxon>Bacillota</taxon>
        <taxon>Clostridia</taxon>
        <taxon>Eubacteriales</taxon>
        <taxon>Peptococcaceae</taxon>
        <taxon>Peptococcus</taxon>
    </lineage>
</organism>
<dbReference type="Gene3D" id="3.40.190.290">
    <property type="match status" value="1"/>
</dbReference>
<dbReference type="InterPro" id="IPR000847">
    <property type="entry name" value="LysR_HTH_N"/>
</dbReference>
<gene>
    <name evidence="6" type="ORF">SAMN04489866_11422</name>
</gene>
<dbReference type="InterPro" id="IPR036390">
    <property type="entry name" value="WH_DNA-bd_sf"/>
</dbReference>
<dbReference type="InterPro" id="IPR005119">
    <property type="entry name" value="LysR_subst-bd"/>
</dbReference>
<evidence type="ECO:0000313" key="7">
    <source>
        <dbReference type="Proteomes" id="UP000198995"/>
    </source>
</evidence>
<dbReference type="Pfam" id="PF03466">
    <property type="entry name" value="LysR_substrate"/>
    <property type="match status" value="1"/>
</dbReference>
<dbReference type="Gene3D" id="1.10.10.10">
    <property type="entry name" value="Winged helix-like DNA-binding domain superfamily/Winged helix DNA-binding domain"/>
    <property type="match status" value="1"/>
</dbReference>
<comment type="similarity">
    <text evidence="1">Belongs to the LysR transcriptional regulatory family.</text>
</comment>
<keyword evidence="4" id="KW-0804">Transcription</keyword>
<dbReference type="GO" id="GO:0003700">
    <property type="term" value="F:DNA-binding transcription factor activity"/>
    <property type="evidence" value="ECO:0007669"/>
    <property type="project" value="InterPro"/>
</dbReference>
<evidence type="ECO:0000259" key="5">
    <source>
        <dbReference type="PROSITE" id="PS50931"/>
    </source>
</evidence>
<feature type="domain" description="HTH lysR-type" evidence="5">
    <location>
        <begin position="1"/>
        <end position="58"/>
    </location>
</feature>
<dbReference type="CDD" id="cd05466">
    <property type="entry name" value="PBP2_LTTR_substrate"/>
    <property type="match status" value="1"/>
</dbReference>
<evidence type="ECO:0000256" key="3">
    <source>
        <dbReference type="ARBA" id="ARBA00023125"/>
    </source>
</evidence>
<keyword evidence="3 6" id="KW-0238">DNA-binding</keyword>
<evidence type="ECO:0000313" key="6">
    <source>
        <dbReference type="EMBL" id="SDE04151.1"/>
    </source>
</evidence>
<accession>A0A1G6ZNR3</accession>
<dbReference type="GO" id="GO:0003677">
    <property type="term" value="F:DNA binding"/>
    <property type="evidence" value="ECO:0007669"/>
    <property type="project" value="UniProtKB-KW"/>
</dbReference>
<dbReference type="AlphaFoldDB" id="A0A1G6ZNR3"/>
<dbReference type="PANTHER" id="PTHR30346:SF0">
    <property type="entry name" value="HCA OPERON TRANSCRIPTIONAL ACTIVATOR HCAR"/>
    <property type="match status" value="1"/>
</dbReference>
<sequence length="307" mass="34716">MRIEQLEQIITINRCASISKAAKELLISQPALSTSLRQLEEELGTTLFVRDHNGVYATGDGNCILELADQVMELVDDIRYFSCRDHDLQGTVRIMRTPAYSVLDYRILSQLRQQYPHLQVEIIEQSIDDVITGIADGAANVGLITWGISSEQTQAHLASLDLIHEELAPRKLMAFVDRHNALADQASVNLTALQDAQFLSYSSGYWSRLSNDLHINQDAIIVKDKEDLKRGIYKGHAIALLPDIFAEEDIYCEQNLIRCVAVNDEHGSFEGYDCLLYPRKRNLTLAERYLLRVLRHLLTPDSPPPKD</sequence>
<dbReference type="GO" id="GO:0032993">
    <property type="term" value="C:protein-DNA complex"/>
    <property type="evidence" value="ECO:0007669"/>
    <property type="project" value="TreeGrafter"/>
</dbReference>
<dbReference type="PANTHER" id="PTHR30346">
    <property type="entry name" value="TRANSCRIPTIONAL DUAL REGULATOR HCAR-RELATED"/>
    <property type="match status" value="1"/>
</dbReference>
<dbReference type="Proteomes" id="UP000198995">
    <property type="component" value="Unassembled WGS sequence"/>
</dbReference>
<evidence type="ECO:0000256" key="2">
    <source>
        <dbReference type="ARBA" id="ARBA00023015"/>
    </source>
</evidence>
<dbReference type="OrthoDB" id="9803714at2"/>
<dbReference type="InterPro" id="IPR036388">
    <property type="entry name" value="WH-like_DNA-bd_sf"/>
</dbReference>
<evidence type="ECO:0000256" key="1">
    <source>
        <dbReference type="ARBA" id="ARBA00009437"/>
    </source>
</evidence>
<dbReference type="SUPFAM" id="SSF53850">
    <property type="entry name" value="Periplasmic binding protein-like II"/>
    <property type="match status" value="1"/>
</dbReference>
<dbReference type="STRING" id="2741.SAMN04489866_11422"/>
<dbReference type="RefSeq" id="WP_159428059.1">
    <property type="nucleotide sequence ID" value="NZ_FNAF01000014.1"/>
</dbReference>
<name>A0A1G6ZNR3_PEPNI</name>
<dbReference type="EMBL" id="FNAF01000014">
    <property type="protein sequence ID" value="SDE04151.1"/>
    <property type="molecule type" value="Genomic_DNA"/>
</dbReference>
<dbReference type="PROSITE" id="PS50931">
    <property type="entry name" value="HTH_LYSR"/>
    <property type="match status" value="1"/>
</dbReference>
<evidence type="ECO:0000256" key="4">
    <source>
        <dbReference type="ARBA" id="ARBA00023163"/>
    </source>
</evidence>
<dbReference type="Pfam" id="PF00126">
    <property type="entry name" value="HTH_1"/>
    <property type="match status" value="1"/>
</dbReference>
<keyword evidence="7" id="KW-1185">Reference proteome</keyword>
<dbReference type="PRINTS" id="PR00039">
    <property type="entry name" value="HTHLYSR"/>
</dbReference>
<proteinExistence type="inferred from homology"/>
<protein>
    <submittedName>
        <fullName evidence="6">DNA-binding transcriptional regulator, LysR family</fullName>
    </submittedName>
</protein>
<reference evidence="6 7" key="1">
    <citation type="submission" date="2016-10" db="EMBL/GenBank/DDBJ databases">
        <authorList>
            <person name="de Groot N.N."/>
        </authorList>
    </citation>
    <scope>NUCLEOTIDE SEQUENCE [LARGE SCALE GENOMIC DNA]</scope>
    <source>
        <strain evidence="6 7">DSM 20475</strain>
    </source>
</reference>
<keyword evidence="2" id="KW-0805">Transcription regulation</keyword>
<dbReference type="SUPFAM" id="SSF46785">
    <property type="entry name" value="Winged helix' DNA-binding domain"/>
    <property type="match status" value="1"/>
</dbReference>